<dbReference type="RefSeq" id="WP_349153364.1">
    <property type="nucleotide sequence ID" value="NZ_JBBMER010000003.1"/>
</dbReference>
<organism evidence="4 5">
    <name type="scientific">[Lactobacillus] rogosae</name>
    <dbReference type="NCBI Taxonomy" id="706562"/>
    <lineage>
        <taxon>Bacteria</taxon>
        <taxon>Bacillati</taxon>
        <taxon>Bacillota</taxon>
        <taxon>Clostridia</taxon>
        <taxon>Lachnospirales</taxon>
        <taxon>Lachnospiraceae</taxon>
        <taxon>Lachnospira</taxon>
    </lineage>
</organism>
<dbReference type="Proteomes" id="UP001442364">
    <property type="component" value="Unassembled WGS sequence"/>
</dbReference>
<evidence type="ECO:0000256" key="1">
    <source>
        <dbReference type="SAM" id="Coils"/>
    </source>
</evidence>
<reference evidence="4 5" key="1">
    <citation type="submission" date="2024-03" db="EMBL/GenBank/DDBJ databases">
        <title>Human intestinal bacterial collection.</title>
        <authorList>
            <person name="Pauvert C."/>
            <person name="Hitch T.C.A."/>
            <person name="Clavel T."/>
        </authorList>
    </citation>
    <scope>NUCLEOTIDE SEQUENCE [LARGE SCALE GENOMIC DNA]</scope>
    <source>
        <strain evidence="4 5">CLA-AA-H255</strain>
    </source>
</reference>
<dbReference type="PANTHER" id="PTHR40448">
    <property type="entry name" value="TWO-COMPONENT SENSOR HISTIDINE KINASE"/>
    <property type="match status" value="1"/>
</dbReference>
<feature type="domain" description="Sensor histidine kinase NatK-like C-terminal" evidence="3">
    <location>
        <begin position="315"/>
        <end position="411"/>
    </location>
</feature>
<name>A0ABV1BW51_9FIRM</name>
<dbReference type="InterPro" id="IPR032834">
    <property type="entry name" value="NatK-like_C"/>
</dbReference>
<keyword evidence="2" id="KW-0472">Membrane</keyword>
<dbReference type="Pfam" id="PF14501">
    <property type="entry name" value="HATPase_c_5"/>
    <property type="match status" value="1"/>
</dbReference>
<dbReference type="SUPFAM" id="SSF55874">
    <property type="entry name" value="ATPase domain of HSP90 chaperone/DNA topoisomerase II/histidine kinase"/>
    <property type="match status" value="1"/>
</dbReference>
<evidence type="ECO:0000313" key="5">
    <source>
        <dbReference type="Proteomes" id="UP001442364"/>
    </source>
</evidence>
<keyword evidence="1" id="KW-0175">Coiled coil</keyword>
<comment type="caution">
    <text evidence="4">The sequence shown here is derived from an EMBL/GenBank/DDBJ whole genome shotgun (WGS) entry which is preliminary data.</text>
</comment>
<dbReference type="InterPro" id="IPR036890">
    <property type="entry name" value="HATPase_C_sf"/>
</dbReference>
<sequence length="415" mass="48018">MTYNYIISVFVELVRTILIVQYFQVFFDKNNSLHKYLVSGFMFVATVLVYITFNNVIINMIITFVTIFAIANVYSGSLKKKFLLSCMNFGICCAIDIICSFILGVTVENRNNEVIGMIMSLLIFYVVILIIKKIYKGRIQDEFAGKWYFLLIISAMSIASEYILSIDKGIAYITVIEISFIILLINVILYFFYLSMIEQYSLQQEMEALKKQMDVYELRMQNNIQNERNIRAIKHDMKHHIRELTYLVTDNNYAEVKKYLNSLENDVYDNTSYINSGNQIMDGIINYYICKFKENKIQYETKIAVPDKLDISSYNLNIILGNLLDNSVQSTILTQAPSINIRIEYKTGILYIYVSNSCLENSVTYKNNKIISTKGSNHGYGISNIDKIVKKYNGTYKIDCINNEFKSSILIHLCS</sequence>
<evidence type="ECO:0000256" key="2">
    <source>
        <dbReference type="SAM" id="Phobius"/>
    </source>
</evidence>
<keyword evidence="2" id="KW-0812">Transmembrane</keyword>
<dbReference type="PANTHER" id="PTHR40448:SF1">
    <property type="entry name" value="TWO-COMPONENT SENSOR HISTIDINE KINASE"/>
    <property type="match status" value="1"/>
</dbReference>
<dbReference type="Gene3D" id="3.30.565.10">
    <property type="entry name" value="Histidine kinase-like ATPase, C-terminal domain"/>
    <property type="match status" value="1"/>
</dbReference>
<feature type="transmembrane region" description="Helical" evidence="2">
    <location>
        <begin position="170"/>
        <end position="193"/>
    </location>
</feature>
<feature type="transmembrane region" description="Helical" evidence="2">
    <location>
        <begin position="147"/>
        <end position="164"/>
    </location>
</feature>
<feature type="transmembrane region" description="Helical" evidence="2">
    <location>
        <begin position="115"/>
        <end position="135"/>
    </location>
</feature>
<evidence type="ECO:0000259" key="3">
    <source>
        <dbReference type="Pfam" id="PF14501"/>
    </source>
</evidence>
<protein>
    <submittedName>
        <fullName evidence="4">GHKL domain-containing protein</fullName>
    </submittedName>
</protein>
<proteinExistence type="predicted"/>
<feature type="transmembrane region" description="Helical" evidence="2">
    <location>
        <begin position="6"/>
        <end position="26"/>
    </location>
</feature>
<keyword evidence="2" id="KW-1133">Transmembrane helix</keyword>
<feature type="coiled-coil region" evidence="1">
    <location>
        <begin position="199"/>
        <end position="226"/>
    </location>
</feature>
<dbReference type="EMBL" id="JBBMER010000003">
    <property type="protein sequence ID" value="MEQ2379208.1"/>
    <property type="molecule type" value="Genomic_DNA"/>
</dbReference>
<feature type="transmembrane region" description="Helical" evidence="2">
    <location>
        <begin position="57"/>
        <end position="75"/>
    </location>
</feature>
<feature type="transmembrane region" description="Helical" evidence="2">
    <location>
        <begin position="82"/>
        <end position="103"/>
    </location>
</feature>
<keyword evidence="5" id="KW-1185">Reference proteome</keyword>
<gene>
    <name evidence="4" type="ORF">WMO14_04860</name>
</gene>
<evidence type="ECO:0000313" key="4">
    <source>
        <dbReference type="EMBL" id="MEQ2379208.1"/>
    </source>
</evidence>
<accession>A0ABV1BW51</accession>